<reference evidence="2" key="1">
    <citation type="submission" date="2014-05" db="EMBL/GenBank/DDBJ databases">
        <authorList>
            <person name="Chronopoulou M."/>
        </authorList>
    </citation>
    <scope>NUCLEOTIDE SEQUENCE</scope>
    <source>
        <tissue evidence="2">Whole organism</tissue>
    </source>
</reference>
<organism evidence="2">
    <name type="scientific">Lepeophtheirus salmonis</name>
    <name type="common">Salmon louse</name>
    <name type="synonym">Caligus salmonis</name>
    <dbReference type="NCBI Taxonomy" id="72036"/>
    <lineage>
        <taxon>Eukaryota</taxon>
        <taxon>Metazoa</taxon>
        <taxon>Ecdysozoa</taxon>
        <taxon>Arthropoda</taxon>
        <taxon>Crustacea</taxon>
        <taxon>Multicrustacea</taxon>
        <taxon>Hexanauplia</taxon>
        <taxon>Copepoda</taxon>
        <taxon>Siphonostomatoida</taxon>
        <taxon>Caligidae</taxon>
        <taxon>Lepeophtheirus</taxon>
    </lineage>
</organism>
<evidence type="ECO:0000256" key="1">
    <source>
        <dbReference type="SAM" id="MobiDB-lite"/>
    </source>
</evidence>
<dbReference type="EMBL" id="HACA01021331">
    <property type="protein sequence ID" value="CDW38692.1"/>
    <property type="molecule type" value="Transcribed_RNA"/>
</dbReference>
<dbReference type="AlphaFoldDB" id="A0A0K2ULC3"/>
<evidence type="ECO:0000313" key="2">
    <source>
        <dbReference type="EMBL" id="CDW38692.1"/>
    </source>
</evidence>
<feature type="region of interest" description="Disordered" evidence="1">
    <location>
        <begin position="1"/>
        <end position="23"/>
    </location>
</feature>
<protein>
    <submittedName>
        <fullName evidence="2">Uncharacterized protein</fullName>
    </submittedName>
</protein>
<accession>A0A0K2ULC3</accession>
<name>A0A0K2ULC3_LEPSM</name>
<proteinExistence type="predicted"/>
<sequence length="48" mass="5296">MTHQSSRPNQDGGPTRGTRDKRFSSELLSLCTTTLPINDSEITVMCNV</sequence>